<feature type="compositionally biased region" description="Polar residues" evidence="5">
    <location>
        <begin position="314"/>
        <end position="323"/>
    </location>
</feature>
<comment type="caution">
    <text evidence="7">The sequence shown here is derived from an EMBL/GenBank/DDBJ whole genome shotgun (WGS) entry which is preliminary data.</text>
</comment>
<evidence type="ECO:0000256" key="1">
    <source>
        <dbReference type="ARBA" id="ARBA00000885"/>
    </source>
</evidence>
<dbReference type="GO" id="GO:0043161">
    <property type="term" value="P:proteasome-mediated ubiquitin-dependent protein catabolic process"/>
    <property type="evidence" value="ECO:0007669"/>
    <property type="project" value="TreeGrafter"/>
</dbReference>
<feature type="domain" description="E3 ubiquitin-protein ligase TRIP12-like TPR repeats" evidence="6">
    <location>
        <begin position="376"/>
        <end position="493"/>
    </location>
</feature>
<proteinExistence type="inferred from homology"/>
<sequence length="610" mass="65211">SSDLIVACLSGRVLESMAEQGRPGGSTHLTHPPQNLSNTHSAGRGLKGVGRGRKRRIQTPLALESEEQTFHHTDPAVEKRQRLLENQVLLERGSSSSTDTDVSYKKKPSILSAIVHKEKVEDTKTAAPSPSSSKKQKVSSKVKLGSQVSHSSRGSSSSSRAEKLVSHHPSALEKEKLKNLAHRSDKKSSELPFLGSSSYKTESSSLRSGSEKSVIRKGAPGSSRAAISFTGEASSSASVAPPASESTSKSKAAHSEAAGGSSSDNWDKEGKSHKRTSVTTGSCTSTSRRWGGGGGGGVSNSSSNSKAADCANMSEDQPTSCDNPTPSGGGNGNTASGGVDSESDDSEVGRLQALLEARGLPPHLFGALAPRMHHLLHRTIGTNTTTKAQQLLQGLQATSDEGQQMQAVIEMCQMLVMGNEDTLAGFPVKQVVPALINLLNMEHNFDMMNQACRALTYMMEALPRSSAVCMDVAEQSLTALEMLSRRHSKAILQARGVWACLMYLDFFSINAQRAALAITANCCHNLLPEELHLVQQSIPLLSSRLTQQDQKSVESVCLALSRLVDSLQSDPSKLMQITNSELLTNLQQLVSKFIYGDKLHPIKEVQLPLD</sequence>
<accession>A0A8S9XFW0</accession>
<name>A0A8S9XFW0_APOLU</name>
<evidence type="ECO:0000313" key="8">
    <source>
        <dbReference type="Proteomes" id="UP000466442"/>
    </source>
</evidence>
<evidence type="ECO:0000259" key="6">
    <source>
        <dbReference type="Pfam" id="PF25579"/>
    </source>
</evidence>
<dbReference type="InterPro" id="IPR011989">
    <property type="entry name" value="ARM-like"/>
</dbReference>
<dbReference type="SUPFAM" id="SSF48371">
    <property type="entry name" value="ARM repeat"/>
    <property type="match status" value="1"/>
</dbReference>
<dbReference type="GO" id="GO:0006974">
    <property type="term" value="P:DNA damage response"/>
    <property type="evidence" value="ECO:0007669"/>
    <property type="project" value="TreeGrafter"/>
</dbReference>
<dbReference type="OrthoDB" id="271273at2759"/>
<keyword evidence="4" id="KW-0833">Ubl conjugation pathway</keyword>
<feature type="compositionally biased region" description="Low complexity" evidence="5">
    <location>
        <begin position="141"/>
        <end position="159"/>
    </location>
</feature>
<feature type="compositionally biased region" description="Low complexity" evidence="5">
    <location>
        <begin position="277"/>
        <end position="289"/>
    </location>
</feature>
<dbReference type="GO" id="GO:0000209">
    <property type="term" value="P:protein polyubiquitination"/>
    <property type="evidence" value="ECO:0007669"/>
    <property type="project" value="TreeGrafter"/>
</dbReference>
<dbReference type="GO" id="GO:0016607">
    <property type="term" value="C:nuclear speck"/>
    <property type="evidence" value="ECO:0007669"/>
    <property type="project" value="TreeGrafter"/>
</dbReference>
<keyword evidence="3 4" id="KW-0808">Transferase</keyword>
<comment type="similarity">
    <text evidence="4">Belongs to the UPL family. K-HECT subfamily.</text>
</comment>
<comment type="catalytic activity">
    <reaction evidence="1 4">
        <text>S-ubiquitinyl-[E2 ubiquitin-conjugating enzyme]-L-cysteine + [acceptor protein]-L-lysine = [E2 ubiquitin-conjugating enzyme]-L-cysteine + N(6)-ubiquitinyl-[acceptor protein]-L-lysine.</text>
        <dbReference type="EC" id="2.3.2.26"/>
    </reaction>
</comment>
<dbReference type="Pfam" id="PF25579">
    <property type="entry name" value="TPR_TRIP12_N"/>
    <property type="match status" value="1"/>
</dbReference>
<dbReference type="InterPro" id="IPR016024">
    <property type="entry name" value="ARM-type_fold"/>
</dbReference>
<keyword evidence="8" id="KW-1185">Reference proteome</keyword>
<feature type="compositionally biased region" description="Basic and acidic residues" evidence="5">
    <location>
        <begin position="160"/>
        <end position="189"/>
    </location>
</feature>
<evidence type="ECO:0000256" key="3">
    <source>
        <dbReference type="ARBA" id="ARBA00022679"/>
    </source>
</evidence>
<dbReference type="InterPro" id="IPR045322">
    <property type="entry name" value="HECTD1/TRIP12-like"/>
</dbReference>
<dbReference type="GO" id="GO:0061630">
    <property type="term" value="F:ubiquitin protein ligase activity"/>
    <property type="evidence" value="ECO:0007669"/>
    <property type="project" value="UniProtKB-UniRule"/>
</dbReference>
<dbReference type="EC" id="2.3.2.26" evidence="4"/>
<comment type="pathway">
    <text evidence="2 4">Protein modification; protein ubiquitination.</text>
</comment>
<dbReference type="PANTHER" id="PTHR45670">
    <property type="entry name" value="E3 UBIQUITIN-PROTEIN LIGASE TRIP12"/>
    <property type="match status" value="1"/>
</dbReference>
<feature type="compositionally biased region" description="Low complexity" evidence="5">
    <location>
        <begin position="232"/>
        <end position="263"/>
    </location>
</feature>
<feature type="compositionally biased region" description="Polar residues" evidence="5">
    <location>
        <begin position="27"/>
        <end position="41"/>
    </location>
</feature>
<evidence type="ECO:0000256" key="4">
    <source>
        <dbReference type="RuleBase" id="RU369009"/>
    </source>
</evidence>
<evidence type="ECO:0000256" key="2">
    <source>
        <dbReference type="ARBA" id="ARBA00004906"/>
    </source>
</evidence>
<dbReference type="EMBL" id="WIXP02000008">
    <property type="protein sequence ID" value="KAF6207181.1"/>
    <property type="molecule type" value="Genomic_DNA"/>
</dbReference>
<feature type="region of interest" description="Disordered" evidence="5">
    <location>
        <begin position="119"/>
        <end position="347"/>
    </location>
</feature>
<dbReference type="AlphaFoldDB" id="A0A8S9XFW0"/>
<evidence type="ECO:0000256" key="5">
    <source>
        <dbReference type="SAM" id="MobiDB-lite"/>
    </source>
</evidence>
<feature type="compositionally biased region" description="Basic and acidic residues" evidence="5">
    <location>
        <begin position="68"/>
        <end position="79"/>
    </location>
</feature>
<gene>
    <name evidence="7" type="ORF">GE061_018420</name>
</gene>
<evidence type="ECO:0000313" key="7">
    <source>
        <dbReference type="EMBL" id="KAF6207181.1"/>
    </source>
</evidence>
<dbReference type="PANTHER" id="PTHR45670:SF13">
    <property type="entry name" value="E3 UBIQUITIN-PROTEIN LIGASE TRIP12"/>
    <property type="match status" value="1"/>
</dbReference>
<dbReference type="Proteomes" id="UP000466442">
    <property type="component" value="Unassembled WGS sequence"/>
</dbReference>
<dbReference type="InterPro" id="IPR057948">
    <property type="entry name" value="TPR_TRIP12_N"/>
</dbReference>
<feature type="region of interest" description="Disordered" evidence="5">
    <location>
        <begin position="18"/>
        <end position="79"/>
    </location>
</feature>
<protein>
    <recommendedName>
        <fullName evidence="4">E3 ubiquitin-protein ligase</fullName>
        <ecNumber evidence="4">2.3.2.26</ecNumber>
    </recommendedName>
</protein>
<dbReference type="Gene3D" id="1.25.10.10">
    <property type="entry name" value="Leucine-rich Repeat Variant"/>
    <property type="match status" value="1"/>
</dbReference>
<organism evidence="7 8">
    <name type="scientific">Apolygus lucorum</name>
    <name type="common">Small green plant bug</name>
    <name type="synonym">Lygocoris lucorum</name>
    <dbReference type="NCBI Taxonomy" id="248454"/>
    <lineage>
        <taxon>Eukaryota</taxon>
        <taxon>Metazoa</taxon>
        <taxon>Ecdysozoa</taxon>
        <taxon>Arthropoda</taxon>
        <taxon>Hexapoda</taxon>
        <taxon>Insecta</taxon>
        <taxon>Pterygota</taxon>
        <taxon>Neoptera</taxon>
        <taxon>Paraneoptera</taxon>
        <taxon>Hemiptera</taxon>
        <taxon>Heteroptera</taxon>
        <taxon>Panheteroptera</taxon>
        <taxon>Cimicomorpha</taxon>
        <taxon>Miridae</taxon>
        <taxon>Mirini</taxon>
        <taxon>Apolygus</taxon>
    </lineage>
</organism>
<comment type="function">
    <text evidence="4">E3 ubiquitin-protein ligase which accepts ubiquitin from an E2 ubiquitin-conjugating enzyme in the form of a thioester and then directly transfers the ubiquitin to targeted substrates.</text>
</comment>
<reference evidence="7" key="1">
    <citation type="journal article" date="2021" name="Mol. Ecol. Resour.">
        <title>Apolygus lucorum genome provides insights into omnivorousness and mesophyll feeding.</title>
        <authorList>
            <person name="Liu Y."/>
            <person name="Liu H."/>
            <person name="Wang H."/>
            <person name="Huang T."/>
            <person name="Liu B."/>
            <person name="Yang B."/>
            <person name="Yin L."/>
            <person name="Li B."/>
            <person name="Zhang Y."/>
            <person name="Zhang S."/>
            <person name="Jiang F."/>
            <person name="Zhang X."/>
            <person name="Ren Y."/>
            <person name="Wang B."/>
            <person name="Wang S."/>
            <person name="Lu Y."/>
            <person name="Wu K."/>
            <person name="Fan W."/>
            <person name="Wang G."/>
        </authorList>
    </citation>
    <scope>NUCLEOTIDE SEQUENCE</scope>
    <source>
        <strain evidence="7">12Hb</strain>
    </source>
</reference>
<feature type="non-terminal residue" evidence="7">
    <location>
        <position position="610"/>
    </location>
</feature>